<dbReference type="InterPro" id="IPR006439">
    <property type="entry name" value="HAD-SF_hydro_IA"/>
</dbReference>
<dbReference type="SFLD" id="SFLDG01129">
    <property type="entry name" value="C1.5:_HAD__Beta-PGM__Phosphata"/>
    <property type="match status" value="1"/>
</dbReference>
<dbReference type="EMBL" id="NFKP01000038">
    <property type="protein sequence ID" value="OUP66762.1"/>
    <property type="molecule type" value="Genomic_DNA"/>
</dbReference>
<dbReference type="Pfam" id="PF00702">
    <property type="entry name" value="Hydrolase"/>
    <property type="match status" value="1"/>
</dbReference>
<dbReference type="Gene3D" id="3.40.50.1000">
    <property type="entry name" value="HAD superfamily/HAD-like"/>
    <property type="match status" value="1"/>
</dbReference>
<evidence type="ECO:0000313" key="1">
    <source>
        <dbReference type="EMBL" id="OUP66762.1"/>
    </source>
</evidence>
<accession>A0A1Y4MJ31</accession>
<dbReference type="SFLD" id="SFLDS00003">
    <property type="entry name" value="Haloacid_Dehalogenase"/>
    <property type="match status" value="1"/>
</dbReference>
<dbReference type="CDD" id="cd02603">
    <property type="entry name" value="HAD_sEH-N_like"/>
    <property type="match status" value="1"/>
</dbReference>
<dbReference type="NCBIfam" id="TIGR01549">
    <property type="entry name" value="HAD-SF-IA-v1"/>
    <property type="match status" value="1"/>
</dbReference>
<dbReference type="InterPro" id="IPR036412">
    <property type="entry name" value="HAD-like_sf"/>
</dbReference>
<dbReference type="InterPro" id="IPR023198">
    <property type="entry name" value="PGP-like_dom2"/>
</dbReference>
<reference evidence="2" key="1">
    <citation type="submission" date="2017-04" db="EMBL/GenBank/DDBJ databases">
        <title>Function of individual gut microbiota members based on whole genome sequencing of pure cultures obtained from chicken caecum.</title>
        <authorList>
            <person name="Medvecky M."/>
            <person name="Cejkova D."/>
            <person name="Polansky O."/>
            <person name="Karasova D."/>
            <person name="Kubasova T."/>
            <person name="Cizek A."/>
            <person name="Rychlik I."/>
        </authorList>
    </citation>
    <scope>NUCLEOTIDE SEQUENCE [LARGE SCALE GENOMIC DNA]</scope>
    <source>
        <strain evidence="2">An175</strain>
    </source>
</reference>
<dbReference type="AlphaFoldDB" id="A0A1Y4MJ31"/>
<sequence>MFEKSKYPFFRKTAANAVLKSLGIRKDSCVLAMRPPAVCERSGYSLFSNKPWACGPERGMHMIKNIIFDMGNVLMRFDPMALASHFASSQEDQKLLCEHVFSGPEWYALDAGAIDEEDALSSILSMMPDRLHAAAEEAFRNWDRYFGPIQETNDYARSLKERGYKLYLLSNAGVRFARYRAQIPVYDCFDGVIVSAYVRQVKPDRAIYETLFSTYELDPAECFFIDDNEQNIAAARGCGMQGLVFTGSGPLPSFPPLF</sequence>
<dbReference type="Gene3D" id="1.10.150.240">
    <property type="entry name" value="Putative phosphatase, domain 2"/>
    <property type="match status" value="1"/>
</dbReference>
<dbReference type="InterPro" id="IPR023214">
    <property type="entry name" value="HAD_sf"/>
</dbReference>
<dbReference type="NCBIfam" id="TIGR01509">
    <property type="entry name" value="HAD-SF-IA-v3"/>
    <property type="match status" value="1"/>
</dbReference>
<organism evidence="1 2">
    <name type="scientific">Anaerotruncus colihominis</name>
    <dbReference type="NCBI Taxonomy" id="169435"/>
    <lineage>
        <taxon>Bacteria</taxon>
        <taxon>Bacillati</taxon>
        <taxon>Bacillota</taxon>
        <taxon>Clostridia</taxon>
        <taxon>Eubacteriales</taxon>
        <taxon>Oscillospiraceae</taxon>
        <taxon>Anaerotruncus</taxon>
    </lineage>
</organism>
<dbReference type="PANTHER" id="PTHR43611:SF3">
    <property type="entry name" value="FLAVIN MONONUCLEOTIDE HYDROLASE 1, CHLOROPLATIC"/>
    <property type="match status" value="1"/>
</dbReference>
<comment type="caution">
    <text evidence="1">The sequence shown here is derived from an EMBL/GenBank/DDBJ whole genome shotgun (WGS) entry which is preliminary data.</text>
</comment>
<evidence type="ECO:0008006" key="3">
    <source>
        <dbReference type="Google" id="ProtNLM"/>
    </source>
</evidence>
<dbReference type="SUPFAM" id="SSF56784">
    <property type="entry name" value="HAD-like"/>
    <property type="match status" value="1"/>
</dbReference>
<proteinExistence type="predicted"/>
<protein>
    <recommendedName>
        <fullName evidence="3">HAD family phosphatase</fullName>
    </recommendedName>
</protein>
<gene>
    <name evidence="1" type="ORF">B5F11_19000</name>
</gene>
<dbReference type="Proteomes" id="UP000196386">
    <property type="component" value="Unassembled WGS sequence"/>
</dbReference>
<name>A0A1Y4MJ31_9FIRM</name>
<dbReference type="PANTHER" id="PTHR43611">
    <property type="entry name" value="ALPHA-D-GLUCOSE 1-PHOSPHATE PHOSPHATASE"/>
    <property type="match status" value="1"/>
</dbReference>
<evidence type="ECO:0000313" key="2">
    <source>
        <dbReference type="Proteomes" id="UP000196386"/>
    </source>
</evidence>